<dbReference type="PANTHER" id="PTHR13299:SF0">
    <property type="entry name" value="PEROXISOMAL MEMBRANE PROTEIN PEX16"/>
    <property type="match status" value="1"/>
</dbReference>
<dbReference type="EMBL" id="OA883381">
    <property type="protein sequence ID" value="CAD7278747.1"/>
    <property type="molecule type" value="Genomic_DNA"/>
</dbReference>
<dbReference type="GO" id="GO:0007031">
    <property type="term" value="P:peroxisome organization"/>
    <property type="evidence" value="ECO:0007669"/>
    <property type="project" value="UniProtKB-KW"/>
</dbReference>
<dbReference type="AlphaFoldDB" id="A0A7R9BNQ9"/>
<evidence type="ECO:0000256" key="3">
    <source>
        <dbReference type="RuleBase" id="RU365003"/>
    </source>
</evidence>
<evidence type="ECO:0000313" key="4">
    <source>
        <dbReference type="EMBL" id="CAD7278747.1"/>
    </source>
</evidence>
<name>A0A7R9BNQ9_9CRUS</name>
<dbReference type="Proteomes" id="UP000678499">
    <property type="component" value="Unassembled WGS sequence"/>
</dbReference>
<dbReference type="PANTHER" id="PTHR13299">
    <property type="entry name" value="PEROXISOMAL MEMBRANE PROTEIN PEX16"/>
    <property type="match status" value="1"/>
</dbReference>
<keyword evidence="3" id="KW-0962">Peroxisome biogenesis</keyword>
<accession>A0A7R9BNQ9</accession>
<keyword evidence="3" id="KW-0576">Peroxisome</keyword>
<evidence type="ECO:0000256" key="2">
    <source>
        <dbReference type="ARBA" id="ARBA00018577"/>
    </source>
</evidence>
<evidence type="ECO:0000313" key="5">
    <source>
        <dbReference type="Proteomes" id="UP000678499"/>
    </source>
</evidence>
<reference evidence="4" key="1">
    <citation type="submission" date="2020-11" db="EMBL/GenBank/DDBJ databases">
        <authorList>
            <person name="Tran Van P."/>
        </authorList>
    </citation>
    <scope>NUCLEOTIDE SEQUENCE</scope>
</reference>
<dbReference type="GO" id="GO:0005778">
    <property type="term" value="C:peroxisomal membrane"/>
    <property type="evidence" value="ECO:0007669"/>
    <property type="project" value="UniProtKB-SubCell"/>
</dbReference>
<comment type="similarity">
    <text evidence="1 3">Belongs to the peroxin-16 family.</text>
</comment>
<protein>
    <recommendedName>
        <fullName evidence="2 3">Peroxisomal membrane protein PEX16</fullName>
    </recommendedName>
</protein>
<sequence>MSCDELKQFFDAYKTWVCKNVELVGEFENLLKLASYFVSGKCPQAQWVSELVYSLGNFVTLVNDCLLRIGKGEPFDNKVDLHRNSGWMKVGLAVLEYVEVFLETFAERFLGKRGKWCIVLILQLLRSVWRVALLICGRWRLVVSPAVKPLPRKSKMDYLKPVSCEVSRLRRSNRCLRKLDGAPPASSRSWKPIYSEPVDSGSSVPNLSSKQLTAELIYVVKPLAHLALLFRCGSASWKPWVGSLAMDCVSLALHRQEASRLRGDEKFELISRAVFLLVYLLRSPMYDRCTKTKILSFLAKASAKSRLLRYVCDPVGNYLPEWQKTYFRVWSS</sequence>
<dbReference type="InterPro" id="IPR013919">
    <property type="entry name" value="Pex16"/>
</dbReference>
<dbReference type="EMBL" id="CAJPEX010001344">
    <property type="protein sequence ID" value="CAG0918899.1"/>
    <property type="molecule type" value="Genomic_DNA"/>
</dbReference>
<keyword evidence="5" id="KW-1185">Reference proteome</keyword>
<organism evidence="4">
    <name type="scientific">Notodromas monacha</name>
    <dbReference type="NCBI Taxonomy" id="399045"/>
    <lineage>
        <taxon>Eukaryota</taxon>
        <taxon>Metazoa</taxon>
        <taxon>Ecdysozoa</taxon>
        <taxon>Arthropoda</taxon>
        <taxon>Crustacea</taxon>
        <taxon>Oligostraca</taxon>
        <taxon>Ostracoda</taxon>
        <taxon>Podocopa</taxon>
        <taxon>Podocopida</taxon>
        <taxon>Cypridocopina</taxon>
        <taxon>Cypridoidea</taxon>
        <taxon>Cyprididae</taxon>
        <taxon>Notodromas</taxon>
    </lineage>
</organism>
<proteinExistence type="inferred from homology"/>
<dbReference type="Pfam" id="PF08610">
    <property type="entry name" value="Pex16"/>
    <property type="match status" value="1"/>
</dbReference>
<gene>
    <name evidence="4" type="ORF">NMOB1V02_LOCUS6444</name>
</gene>
<evidence type="ECO:0000256" key="1">
    <source>
        <dbReference type="ARBA" id="ARBA00009505"/>
    </source>
</evidence>
<comment type="subcellular location">
    <subcellularLocation>
        <location evidence="3">Peroxisome membrane</location>
    </subcellularLocation>
</comment>
<dbReference type="OrthoDB" id="2021143at2759"/>